<dbReference type="InterPro" id="IPR001451">
    <property type="entry name" value="Hexapep"/>
</dbReference>
<reference evidence="2 3" key="1">
    <citation type="submission" date="2012-02" db="EMBL/GenBank/DDBJ databases">
        <title>The Genome Sequence of Bacteroides fragilis CL07T12C05.</title>
        <authorList>
            <consortium name="The Broad Institute Genome Sequencing Platform"/>
            <person name="Earl A."/>
            <person name="Ward D."/>
            <person name="Feldgarden M."/>
            <person name="Gevers D."/>
            <person name="Zitomersky N.L."/>
            <person name="Coyne M.J."/>
            <person name="Comstock L.E."/>
            <person name="Young S.K."/>
            <person name="Zeng Q."/>
            <person name="Gargeya S."/>
            <person name="Fitzgerald M."/>
            <person name="Haas B."/>
            <person name="Abouelleil A."/>
            <person name="Alvarado L."/>
            <person name="Arachchi H.M."/>
            <person name="Berlin A."/>
            <person name="Chapman S.B."/>
            <person name="Gearin G."/>
            <person name="Goldberg J."/>
            <person name="Griggs A."/>
            <person name="Gujja S."/>
            <person name="Hansen M."/>
            <person name="Heiman D."/>
            <person name="Howarth C."/>
            <person name="Larimer J."/>
            <person name="Lui A."/>
            <person name="MacDonald P.J.P."/>
            <person name="McCowen C."/>
            <person name="Montmayeur A."/>
            <person name="Murphy C."/>
            <person name="Neiman D."/>
            <person name="Pearson M."/>
            <person name="Priest M."/>
            <person name="Roberts A."/>
            <person name="Saif S."/>
            <person name="Shea T."/>
            <person name="Sisk P."/>
            <person name="Stolte C."/>
            <person name="Sykes S."/>
            <person name="Wortman J."/>
            <person name="Nusbaum C."/>
            <person name="Birren B."/>
        </authorList>
    </citation>
    <scope>NUCLEOTIDE SEQUENCE [LARGE SCALE GENOMIC DNA]</scope>
    <source>
        <strain evidence="2 3">CL07T12C05</strain>
    </source>
</reference>
<dbReference type="AlphaFoldDB" id="A0A0E2AZG0"/>
<dbReference type="RefSeq" id="WP_005797906.1">
    <property type="nucleotide sequence ID" value="NZ_JH724216.1"/>
</dbReference>
<dbReference type="Gene3D" id="2.160.10.10">
    <property type="entry name" value="Hexapeptide repeat proteins"/>
    <property type="match status" value="1"/>
</dbReference>
<comment type="caution">
    <text evidence="2">The sequence shown here is derived from an EMBL/GenBank/DDBJ whole genome shotgun (WGS) entry which is preliminary data.</text>
</comment>
<dbReference type="SUPFAM" id="SSF51161">
    <property type="entry name" value="Trimeric LpxA-like enzymes"/>
    <property type="match status" value="1"/>
</dbReference>
<evidence type="ECO:0000313" key="2">
    <source>
        <dbReference type="EMBL" id="EIY94134.1"/>
    </source>
</evidence>
<comment type="similarity">
    <text evidence="1">Belongs to the transferase hexapeptide repeat family.</text>
</comment>
<evidence type="ECO:0000313" key="3">
    <source>
        <dbReference type="Proteomes" id="UP000003879"/>
    </source>
</evidence>
<gene>
    <name evidence="2" type="ORF">HMPREF1056_03085</name>
</gene>
<dbReference type="CDD" id="cd04647">
    <property type="entry name" value="LbH_MAT_like"/>
    <property type="match status" value="1"/>
</dbReference>
<evidence type="ECO:0008006" key="4">
    <source>
        <dbReference type="Google" id="ProtNLM"/>
    </source>
</evidence>
<accession>A0A0E2AZG0</accession>
<dbReference type="PANTHER" id="PTHR43300:SF11">
    <property type="entry name" value="ACETYLTRANSFERASE RV3034C-RELATED"/>
    <property type="match status" value="1"/>
</dbReference>
<dbReference type="Pfam" id="PF14602">
    <property type="entry name" value="Hexapep_2"/>
    <property type="match status" value="1"/>
</dbReference>
<name>A0A0E2AZG0_BACFG</name>
<dbReference type="PANTHER" id="PTHR43300">
    <property type="entry name" value="ACETYLTRANSFERASE"/>
    <property type="match status" value="1"/>
</dbReference>
<organism evidence="2 3">
    <name type="scientific">Bacteroides fragilis CL07T12C05</name>
    <dbReference type="NCBI Taxonomy" id="997883"/>
    <lineage>
        <taxon>Bacteria</taxon>
        <taxon>Pseudomonadati</taxon>
        <taxon>Bacteroidota</taxon>
        <taxon>Bacteroidia</taxon>
        <taxon>Bacteroidales</taxon>
        <taxon>Bacteroidaceae</taxon>
        <taxon>Bacteroides</taxon>
    </lineage>
</organism>
<evidence type="ECO:0000256" key="1">
    <source>
        <dbReference type="ARBA" id="ARBA00007274"/>
    </source>
</evidence>
<dbReference type="HOGENOM" id="CLU_051638_12_2_10"/>
<proteinExistence type="inferred from homology"/>
<sequence length="176" mass="19247">MNIFGTYAYAYFKYLLLKDMDVLISFFRKKGICIGENCFIYSAICTPEPYLIIIKNNVTISVGVQLITHDNSVCKVLPNRTDAFGRIVIGNNSFIGAGSIILPGVTIGDNCIVAAGSIVTKSLGNNVVIGGNPAKIISTIDEYKDKISDKSFNVNGMTFVQKRNHILSSLDKLIQK</sequence>
<dbReference type="EMBL" id="AGXN01000016">
    <property type="protein sequence ID" value="EIY94134.1"/>
    <property type="molecule type" value="Genomic_DNA"/>
</dbReference>
<dbReference type="Proteomes" id="UP000003879">
    <property type="component" value="Unassembled WGS sequence"/>
</dbReference>
<dbReference type="InterPro" id="IPR011004">
    <property type="entry name" value="Trimer_LpxA-like_sf"/>
</dbReference>
<protein>
    <recommendedName>
        <fullName evidence="4">Maltose/galactoside acetyltransferase domain-containing protein</fullName>
    </recommendedName>
</protein>
<dbReference type="InterPro" id="IPR050179">
    <property type="entry name" value="Trans_hexapeptide_repeat"/>
</dbReference>